<evidence type="ECO:0000313" key="1">
    <source>
        <dbReference type="EMBL" id="KAK3349255.1"/>
    </source>
</evidence>
<evidence type="ECO:0000313" key="2">
    <source>
        <dbReference type="Proteomes" id="UP001275084"/>
    </source>
</evidence>
<name>A0AAJ0MCJ0_9PEZI</name>
<sequence>MAFESNIPSRYEIHTLGPEHVDWANAIVMHSTLFASPVWTNIYPEESVRTEKCYTMFKLATYMINHQITSGLSLGIFDKEYTFKYPESAATGGKLYWDLDDKSADSAKLVAQMDFPLVSVALAYDSITPFDAAQVAPMLAMFPLLGVRNRVLQERDARDPRTWQAAGPRQVLARNGSATKVGEGGRGLMKILARHMMRKAADEGFRGIQIVCLHDAVNHVWAHPPEPFKGEVVARFNCAEDEDEEVRRSFQGSTQDITKVYVTLKS</sequence>
<dbReference type="Proteomes" id="UP001275084">
    <property type="component" value="Unassembled WGS sequence"/>
</dbReference>
<reference evidence="1" key="2">
    <citation type="submission" date="2023-06" db="EMBL/GenBank/DDBJ databases">
        <authorList>
            <consortium name="Lawrence Berkeley National Laboratory"/>
            <person name="Haridas S."/>
            <person name="Hensen N."/>
            <person name="Bonometti L."/>
            <person name="Westerberg I."/>
            <person name="Brannstrom I.O."/>
            <person name="Guillou S."/>
            <person name="Cros-Aarteil S."/>
            <person name="Calhoun S."/>
            <person name="Kuo A."/>
            <person name="Mondo S."/>
            <person name="Pangilinan J."/>
            <person name="Riley R."/>
            <person name="Labutti K."/>
            <person name="Andreopoulos B."/>
            <person name="Lipzen A."/>
            <person name="Chen C."/>
            <person name="Yanf M."/>
            <person name="Daum C."/>
            <person name="Ng V."/>
            <person name="Clum A."/>
            <person name="Steindorff A."/>
            <person name="Ohm R."/>
            <person name="Martin F."/>
            <person name="Silar P."/>
            <person name="Natvig D."/>
            <person name="Lalanne C."/>
            <person name="Gautier V."/>
            <person name="Ament-Velasquez S.L."/>
            <person name="Kruys A."/>
            <person name="Hutchinson M.I."/>
            <person name="Powell A.J."/>
            <person name="Barry K."/>
            <person name="Miller A.N."/>
            <person name="Grigoriev I.V."/>
            <person name="Debuchy R."/>
            <person name="Gladieux P."/>
            <person name="Thoren M.H."/>
            <person name="Johannesson H."/>
        </authorList>
    </citation>
    <scope>NUCLEOTIDE SEQUENCE</scope>
    <source>
        <strain evidence="1">CBS 955.72</strain>
    </source>
</reference>
<dbReference type="AlphaFoldDB" id="A0AAJ0MCJ0"/>
<reference evidence="1" key="1">
    <citation type="journal article" date="2023" name="Mol. Phylogenet. Evol.">
        <title>Genome-scale phylogeny and comparative genomics of the fungal order Sordariales.</title>
        <authorList>
            <person name="Hensen N."/>
            <person name="Bonometti L."/>
            <person name="Westerberg I."/>
            <person name="Brannstrom I.O."/>
            <person name="Guillou S."/>
            <person name="Cros-Aarteil S."/>
            <person name="Calhoun S."/>
            <person name="Haridas S."/>
            <person name="Kuo A."/>
            <person name="Mondo S."/>
            <person name="Pangilinan J."/>
            <person name="Riley R."/>
            <person name="LaButti K."/>
            <person name="Andreopoulos B."/>
            <person name="Lipzen A."/>
            <person name="Chen C."/>
            <person name="Yan M."/>
            <person name="Daum C."/>
            <person name="Ng V."/>
            <person name="Clum A."/>
            <person name="Steindorff A."/>
            <person name="Ohm R.A."/>
            <person name="Martin F."/>
            <person name="Silar P."/>
            <person name="Natvig D.O."/>
            <person name="Lalanne C."/>
            <person name="Gautier V."/>
            <person name="Ament-Velasquez S.L."/>
            <person name="Kruys A."/>
            <person name="Hutchinson M.I."/>
            <person name="Powell A.J."/>
            <person name="Barry K."/>
            <person name="Miller A.N."/>
            <person name="Grigoriev I.V."/>
            <person name="Debuchy R."/>
            <person name="Gladieux P."/>
            <person name="Hiltunen Thoren M."/>
            <person name="Johannesson H."/>
        </authorList>
    </citation>
    <scope>NUCLEOTIDE SEQUENCE</scope>
    <source>
        <strain evidence="1">CBS 955.72</strain>
    </source>
</reference>
<protein>
    <submittedName>
        <fullName evidence="1">Uncharacterized protein</fullName>
    </submittedName>
</protein>
<gene>
    <name evidence="1" type="ORF">B0T25DRAFT_547543</name>
</gene>
<accession>A0AAJ0MCJ0</accession>
<dbReference type="EMBL" id="JAUIQD010000005">
    <property type="protein sequence ID" value="KAK3349255.1"/>
    <property type="molecule type" value="Genomic_DNA"/>
</dbReference>
<comment type="caution">
    <text evidence="1">The sequence shown here is derived from an EMBL/GenBank/DDBJ whole genome shotgun (WGS) entry which is preliminary data.</text>
</comment>
<keyword evidence="2" id="KW-1185">Reference proteome</keyword>
<organism evidence="1 2">
    <name type="scientific">Lasiosphaeria hispida</name>
    <dbReference type="NCBI Taxonomy" id="260671"/>
    <lineage>
        <taxon>Eukaryota</taxon>
        <taxon>Fungi</taxon>
        <taxon>Dikarya</taxon>
        <taxon>Ascomycota</taxon>
        <taxon>Pezizomycotina</taxon>
        <taxon>Sordariomycetes</taxon>
        <taxon>Sordariomycetidae</taxon>
        <taxon>Sordariales</taxon>
        <taxon>Lasiosphaeriaceae</taxon>
        <taxon>Lasiosphaeria</taxon>
    </lineage>
</organism>
<proteinExistence type="predicted"/>